<evidence type="ECO:0000313" key="5">
    <source>
        <dbReference type="Proteomes" id="UP001382727"/>
    </source>
</evidence>
<sequence>MAGAQQPVLVLGATGGQGGAVVDALLDHGLPVRALVRDPAKDSARRLQDRAVEVVAGSLDERDSLTAAMREVSGVFALTTPFEAGTDAEIEQGRAILAAAGTARVPHLVFSSVAGADQDSGVPHFESKAVIERELAVGDVPHTILGPTYFFDNALGGEDRIRDGVLDLPLDPDRPLQQMARADLGHFAAAVLTAPESFVGQRIELASDRPTPTQMAQALGTALGRPVRHEQVDLETIDNADMHAMWSFLRGPGYRVDLTALHAEHPEIGWTSFADWAKQTMGETR</sequence>
<dbReference type="InterPro" id="IPR008030">
    <property type="entry name" value="NmrA-like"/>
</dbReference>
<dbReference type="PANTHER" id="PTHR42748:SF7">
    <property type="entry name" value="NMRA LIKE REDOX SENSOR 1-RELATED"/>
    <property type="match status" value="1"/>
</dbReference>
<reference evidence="4 5" key="1">
    <citation type="submission" date="2024-02" db="EMBL/GenBank/DDBJ databases">
        <title>Janibacter sp. nov., isolated from gut of marine sandworm.</title>
        <authorList>
            <person name="Kim B."/>
            <person name="Jun M.O."/>
            <person name="Shin N.-R."/>
        </authorList>
    </citation>
    <scope>NUCLEOTIDE SEQUENCE [LARGE SCALE GENOMIC DNA]</scope>
    <source>
        <strain evidence="4 5">A1S7</strain>
    </source>
</reference>
<evidence type="ECO:0000259" key="3">
    <source>
        <dbReference type="Pfam" id="PF05368"/>
    </source>
</evidence>
<keyword evidence="2" id="KW-0521">NADP</keyword>
<dbReference type="Pfam" id="PF05368">
    <property type="entry name" value="NmrA"/>
    <property type="match status" value="1"/>
</dbReference>
<evidence type="ECO:0000313" key="4">
    <source>
        <dbReference type="EMBL" id="WXB76192.1"/>
    </source>
</evidence>
<dbReference type="PANTHER" id="PTHR42748">
    <property type="entry name" value="NITROGEN METABOLITE REPRESSION PROTEIN NMRA FAMILY MEMBER"/>
    <property type="match status" value="1"/>
</dbReference>
<evidence type="ECO:0000256" key="2">
    <source>
        <dbReference type="ARBA" id="ARBA00022857"/>
    </source>
</evidence>
<accession>A0ABZ2MGP8</accession>
<dbReference type="Proteomes" id="UP001382727">
    <property type="component" value="Chromosome"/>
</dbReference>
<dbReference type="RefSeq" id="WP_338748959.1">
    <property type="nucleotide sequence ID" value="NZ_CP144913.1"/>
</dbReference>
<dbReference type="Gene3D" id="3.40.50.720">
    <property type="entry name" value="NAD(P)-binding Rossmann-like Domain"/>
    <property type="match status" value="1"/>
</dbReference>
<keyword evidence="5" id="KW-1185">Reference proteome</keyword>
<dbReference type="InterPro" id="IPR036291">
    <property type="entry name" value="NAD(P)-bd_dom_sf"/>
</dbReference>
<dbReference type="InterPro" id="IPR051164">
    <property type="entry name" value="NmrA-like_oxidored"/>
</dbReference>
<feature type="domain" description="NmrA-like" evidence="3">
    <location>
        <begin position="6"/>
        <end position="241"/>
    </location>
</feature>
<comment type="similarity">
    <text evidence="1">Belongs to the NmrA-type oxidoreductase family.</text>
</comment>
<protein>
    <submittedName>
        <fullName evidence="4">NmrA/HSCARG family protein</fullName>
    </submittedName>
</protein>
<name>A0ABZ2MGP8_9MICO</name>
<evidence type="ECO:0000256" key="1">
    <source>
        <dbReference type="ARBA" id="ARBA00006328"/>
    </source>
</evidence>
<organism evidence="4 5">
    <name type="scientific">Janibacter alittae</name>
    <dbReference type="NCBI Taxonomy" id="3115209"/>
    <lineage>
        <taxon>Bacteria</taxon>
        <taxon>Bacillati</taxon>
        <taxon>Actinomycetota</taxon>
        <taxon>Actinomycetes</taxon>
        <taxon>Micrococcales</taxon>
        <taxon>Intrasporangiaceae</taxon>
        <taxon>Janibacter</taxon>
    </lineage>
</organism>
<gene>
    <name evidence="4" type="ORF">V1351_14800</name>
</gene>
<dbReference type="CDD" id="cd05251">
    <property type="entry name" value="NmrA_like_SDR_a"/>
    <property type="match status" value="1"/>
</dbReference>
<dbReference type="SUPFAM" id="SSF51735">
    <property type="entry name" value="NAD(P)-binding Rossmann-fold domains"/>
    <property type="match status" value="1"/>
</dbReference>
<dbReference type="EMBL" id="CP144913">
    <property type="protein sequence ID" value="WXB76192.1"/>
    <property type="molecule type" value="Genomic_DNA"/>
</dbReference>
<proteinExistence type="inferred from homology"/>